<dbReference type="InterPro" id="IPR003439">
    <property type="entry name" value="ABC_transporter-like_ATP-bd"/>
</dbReference>
<dbReference type="GO" id="GO:0016887">
    <property type="term" value="F:ATP hydrolysis activity"/>
    <property type="evidence" value="ECO:0007669"/>
    <property type="project" value="InterPro"/>
</dbReference>
<evidence type="ECO:0000256" key="6">
    <source>
        <dbReference type="ARBA" id="ARBA00022967"/>
    </source>
</evidence>
<dbReference type="Pfam" id="PF13732">
    <property type="entry name" value="DrrA1-3_C"/>
    <property type="match status" value="1"/>
</dbReference>
<dbReference type="PROSITE" id="PS00211">
    <property type="entry name" value="ABC_TRANSPORTER_1"/>
    <property type="match status" value="1"/>
</dbReference>
<dbReference type="GO" id="GO:1900753">
    <property type="term" value="P:doxorubicin transport"/>
    <property type="evidence" value="ECO:0007669"/>
    <property type="project" value="InterPro"/>
</dbReference>
<sequence length="342" mass="36708">MDPTDTAPVPAPAVRARGLVKRYKEVTALAGVDLDVPRGSVLGLLGPNGAGKTTIVRILSTLLPADEGTAEVAGVDVRRDPAGVRRKIGLSGQYAAVDEYLTGFENLVMIGRLYHLGKKRSAARARELLADFRLDEAGDRPTRTYSGGMRRRLDLAGALVADPPVLFLDEPTTGLDPRGRTDMWEVIRSLVSGGTTLLLTTQYLEEADMLADDIVVIDRGRIIARGTADELKRQVGGERLEVTVRDAARLDDAERLLTPLGSGRPHVDRERRTFSVSVGTGVQALTAALRELEAAGIELDDVGLRRPTLDDVFLTLTGHVAEEEADSGAAEGADTNAKETVR</sequence>
<dbReference type="InterPro" id="IPR025302">
    <property type="entry name" value="DrrA1/2-like_C"/>
</dbReference>
<dbReference type="GO" id="GO:0005886">
    <property type="term" value="C:plasma membrane"/>
    <property type="evidence" value="ECO:0007669"/>
    <property type="project" value="UniProtKB-SubCell"/>
</dbReference>
<dbReference type="OrthoDB" id="9804819at2"/>
<dbReference type="EMBL" id="CP045529">
    <property type="protein sequence ID" value="QFU96638.1"/>
    <property type="molecule type" value="Genomic_DNA"/>
</dbReference>
<evidence type="ECO:0000256" key="9">
    <source>
        <dbReference type="ARBA" id="ARBA00049985"/>
    </source>
</evidence>
<dbReference type="RefSeq" id="WP_036955126.1">
    <property type="nucleotide sequence ID" value="NZ_BAABIH010000019.1"/>
</dbReference>
<keyword evidence="4" id="KW-0547">Nucleotide-binding</keyword>
<keyword evidence="7" id="KW-0472">Membrane</keyword>
<proteinExistence type="inferred from homology"/>
<dbReference type="InterPro" id="IPR017871">
    <property type="entry name" value="ABC_transporter-like_CS"/>
</dbReference>
<evidence type="ECO:0000256" key="1">
    <source>
        <dbReference type="ARBA" id="ARBA00004413"/>
    </source>
</evidence>
<dbReference type="InterPro" id="IPR005894">
    <property type="entry name" value="DrrA"/>
</dbReference>
<keyword evidence="12" id="KW-1185">Reference proteome</keyword>
<dbReference type="GO" id="GO:0046677">
    <property type="term" value="P:response to antibiotic"/>
    <property type="evidence" value="ECO:0007669"/>
    <property type="project" value="UniProtKB-KW"/>
</dbReference>
<organism evidence="11 12">
    <name type="scientific">Luteimicrobium xylanilyticum</name>
    <dbReference type="NCBI Taxonomy" id="1133546"/>
    <lineage>
        <taxon>Bacteria</taxon>
        <taxon>Bacillati</taxon>
        <taxon>Actinomycetota</taxon>
        <taxon>Actinomycetes</taxon>
        <taxon>Micrococcales</taxon>
        <taxon>Luteimicrobium</taxon>
    </lineage>
</organism>
<evidence type="ECO:0000256" key="8">
    <source>
        <dbReference type="ARBA" id="ARBA00023251"/>
    </source>
</evidence>
<dbReference type="Proteomes" id="UP000326702">
    <property type="component" value="Chromosome"/>
</dbReference>
<keyword evidence="2" id="KW-0813">Transport</keyword>
<accession>A0A5P9Q5I2</accession>
<keyword evidence="5 11" id="KW-0067">ATP-binding</keyword>
<evidence type="ECO:0000256" key="4">
    <source>
        <dbReference type="ARBA" id="ARBA00022741"/>
    </source>
</evidence>
<dbReference type="InterPro" id="IPR050763">
    <property type="entry name" value="ABC_transporter_ATP-binding"/>
</dbReference>
<name>A0A5P9Q5I2_9MICO</name>
<dbReference type="PANTHER" id="PTHR42711:SF19">
    <property type="entry name" value="DOXORUBICIN RESISTANCE ATP-BINDING PROTEIN DRRA"/>
    <property type="match status" value="1"/>
</dbReference>
<evidence type="ECO:0000256" key="5">
    <source>
        <dbReference type="ARBA" id="ARBA00022840"/>
    </source>
</evidence>
<dbReference type="Pfam" id="PF00005">
    <property type="entry name" value="ABC_tran"/>
    <property type="match status" value="1"/>
</dbReference>
<dbReference type="GO" id="GO:0005524">
    <property type="term" value="F:ATP binding"/>
    <property type="evidence" value="ECO:0007669"/>
    <property type="project" value="UniProtKB-KW"/>
</dbReference>
<dbReference type="SMART" id="SM00382">
    <property type="entry name" value="AAA"/>
    <property type="match status" value="1"/>
</dbReference>
<dbReference type="Gene3D" id="3.40.50.300">
    <property type="entry name" value="P-loop containing nucleotide triphosphate hydrolases"/>
    <property type="match status" value="1"/>
</dbReference>
<evidence type="ECO:0000256" key="7">
    <source>
        <dbReference type="ARBA" id="ARBA00023136"/>
    </source>
</evidence>
<dbReference type="FunFam" id="3.40.50.300:FF:000589">
    <property type="entry name" value="ABC transporter, ATP-binding subunit"/>
    <property type="match status" value="1"/>
</dbReference>
<protein>
    <submittedName>
        <fullName evidence="11">Ribose/galactose/methyl galactoside import ATP-binding protein</fullName>
    </submittedName>
</protein>
<dbReference type="InterPro" id="IPR003593">
    <property type="entry name" value="AAA+_ATPase"/>
</dbReference>
<dbReference type="PROSITE" id="PS50893">
    <property type="entry name" value="ABC_TRANSPORTER_2"/>
    <property type="match status" value="1"/>
</dbReference>
<dbReference type="GO" id="GO:0043215">
    <property type="term" value="P:daunorubicin transport"/>
    <property type="evidence" value="ECO:0007669"/>
    <property type="project" value="InterPro"/>
</dbReference>
<feature type="domain" description="ABC transporter" evidence="10">
    <location>
        <begin position="14"/>
        <end position="244"/>
    </location>
</feature>
<dbReference type="AlphaFoldDB" id="A0A5P9Q5I2"/>
<evidence type="ECO:0000256" key="2">
    <source>
        <dbReference type="ARBA" id="ARBA00022448"/>
    </source>
</evidence>
<gene>
    <name evidence="11" type="ORF">KDY119_00122</name>
</gene>
<evidence type="ECO:0000259" key="10">
    <source>
        <dbReference type="PROSITE" id="PS50893"/>
    </source>
</evidence>
<dbReference type="InterPro" id="IPR027417">
    <property type="entry name" value="P-loop_NTPase"/>
</dbReference>
<keyword evidence="3" id="KW-1003">Cell membrane</keyword>
<dbReference type="NCBIfam" id="TIGR01188">
    <property type="entry name" value="drrA"/>
    <property type="match status" value="1"/>
</dbReference>
<evidence type="ECO:0000256" key="3">
    <source>
        <dbReference type="ARBA" id="ARBA00022475"/>
    </source>
</evidence>
<dbReference type="KEGG" id="lxl:KDY119_00122"/>
<dbReference type="PANTHER" id="PTHR42711">
    <property type="entry name" value="ABC TRANSPORTER ATP-BINDING PROTEIN"/>
    <property type="match status" value="1"/>
</dbReference>
<comment type="similarity">
    <text evidence="9">Belongs to the ABC transporter superfamily. Drug exporter-1 (DrugE1) (TC 3.A.1.105) family.</text>
</comment>
<keyword evidence="8" id="KW-0046">Antibiotic resistance</keyword>
<dbReference type="SUPFAM" id="SSF52540">
    <property type="entry name" value="P-loop containing nucleoside triphosphate hydrolases"/>
    <property type="match status" value="1"/>
</dbReference>
<evidence type="ECO:0000313" key="12">
    <source>
        <dbReference type="Proteomes" id="UP000326702"/>
    </source>
</evidence>
<reference evidence="11 12" key="1">
    <citation type="submission" date="2019-10" db="EMBL/GenBank/DDBJ databases">
        <title>Genome sequence of Luteimicrobium xylanilyticum HY-24.</title>
        <authorList>
            <person name="Kim D.Y."/>
            <person name="Park H.-Y."/>
        </authorList>
    </citation>
    <scope>NUCLEOTIDE SEQUENCE [LARGE SCALE GENOMIC DNA]</scope>
    <source>
        <strain evidence="11 12">HY-24</strain>
    </source>
</reference>
<comment type="subcellular location">
    <subcellularLocation>
        <location evidence="1">Cell membrane</location>
        <topology evidence="1">Peripheral membrane protein</topology>
        <orientation evidence="1">Cytoplasmic side</orientation>
    </subcellularLocation>
</comment>
<evidence type="ECO:0000313" key="11">
    <source>
        <dbReference type="EMBL" id="QFU96638.1"/>
    </source>
</evidence>
<keyword evidence="6" id="KW-1278">Translocase</keyword>